<dbReference type="EMBL" id="QQZY01000006">
    <property type="protein sequence ID" value="RDI73813.1"/>
    <property type="molecule type" value="Genomic_DNA"/>
</dbReference>
<reference evidence="2" key="2">
    <citation type="journal article" date="2019" name="MicrobiologyOpen">
        <title>High-quality draft genome sequence of Gaiella occulta isolated from a 150 meter deep mineral water borehole and comparison with the genome sequences of other deep-branching lineages of the phylum Actinobacteria.</title>
        <authorList>
            <person name="Severino R."/>
            <person name="Froufe H.J.C."/>
            <person name="Barroso C."/>
            <person name="Albuquerque L."/>
            <person name="Lobo-da-Cunha A."/>
            <person name="da Costa M.S."/>
            <person name="Egas C."/>
        </authorList>
    </citation>
    <scope>NUCLEOTIDE SEQUENCE [LARGE SCALE GENOMIC DNA]</scope>
    <source>
        <strain evidence="2">F2-233</strain>
    </source>
</reference>
<protein>
    <submittedName>
        <fullName evidence="1">Uncharacterized protein</fullName>
    </submittedName>
</protein>
<comment type="caution">
    <text evidence="1">The sequence shown here is derived from an EMBL/GenBank/DDBJ whole genome shotgun (WGS) entry which is preliminary data.</text>
</comment>
<dbReference type="Proteomes" id="UP000254134">
    <property type="component" value="Unassembled WGS sequence"/>
</dbReference>
<evidence type="ECO:0000313" key="2">
    <source>
        <dbReference type="Proteomes" id="UP000254134"/>
    </source>
</evidence>
<dbReference type="RefSeq" id="WP_114796794.1">
    <property type="nucleotide sequence ID" value="NZ_QQZY01000006.1"/>
</dbReference>
<evidence type="ECO:0000313" key="1">
    <source>
        <dbReference type="EMBL" id="RDI73813.1"/>
    </source>
</evidence>
<keyword evidence="2" id="KW-1185">Reference proteome</keyword>
<reference evidence="1 2" key="1">
    <citation type="submission" date="2018-07" db="EMBL/GenBank/DDBJ databases">
        <title>High-quality-draft genome sequence of Gaiella occulta.</title>
        <authorList>
            <person name="Severino R."/>
            <person name="Froufe H.J.C."/>
            <person name="Rainey F.A."/>
            <person name="Barroso C."/>
            <person name="Albuquerque L."/>
            <person name="Lobo-Da-Cunha A."/>
            <person name="Da Costa M.S."/>
            <person name="Egas C."/>
        </authorList>
    </citation>
    <scope>NUCLEOTIDE SEQUENCE [LARGE SCALE GENOMIC DNA]</scope>
    <source>
        <strain evidence="1 2">F2-233</strain>
    </source>
</reference>
<organism evidence="1 2">
    <name type="scientific">Gaiella occulta</name>
    <dbReference type="NCBI Taxonomy" id="1002870"/>
    <lineage>
        <taxon>Bacteria</taxon>
        <taxon>Bacillati</taxon>
        <taxon>Actinomycetota</taxon>
        <taxon>Thermoleophilia</taxon>
        <taxon>Gaiellales</taxon>
        <taxon>Gaiellaceae</taxon>
        <taxon>Gaiella</taxon>
    </lineage>
</organism>
<dbReference type="AlphaFoldDB" id="A0A7M2YUN6"/>
<accession>A0A7M2YUN6</accession>
<proteinExistence type="predicted"/>
<gene>
    <name evidence="1" type="ORF">Gocc_2377</name>
</gene>
<name>A0A7M2YUN6_9ACTN</name>
<sequence>MTDTSHRTYAVVLALVVFFVTWAAVAARPWAAAKPDPRLVALAQREQRLRAEARIVQRIVDRRMAAYRVALRQRRAQIGLADARAQQAAQAAAPPTASVRIVTLPPLTVTRTS</sequence>